<gene>
    <name evidence="2" type="ORF">D515_04021</name>
</gene>
<keyword evidence="1" id="KW-0812">Transmembrane</keyword>
<dbReference type="EMBL" id="ANFM02000057">
    <property type="protein sequence ID" value="EOD77320.1"/>
    <property type="molecule type" value="Genomic_DNA"/>
</dbReference>
<dbReference type="AlphaFoldDB" id="R1IPM4"/>
<accession>R1IPM4</accession>
<evidence type="ECO:0000313" key="2">
    <source>
        <dbReference type="EMBL" id="EOD77320.1"/>
    </source>
</evidence>
<comment type="caution">
    <text evidence="2">The sequence shown here is derived from an EMBL/GenBank/DDBJ whole genome shotgun (WGS) entry which is preliminary data.</text>
</comment>
<keyword evidence="3" id="KW-1185">Reference proteome</keyword>
<reference evidence="2 3" key="1">
    <citation type="journal article" date="2014" name="PLoS ONE">
        <title>Grimontia indica AK16(T), sp. nov., Isolated from a Seawater Sample Reports the Presence of Pathogenic Genes Similar to Vibrio Genus.</title>
        <authorList>
            <person name="Singh A."/>
            <person name="Vaidya B."/>
            <person name="Khatri I."/>
            <person name="Srinivas T.N."/>
            <person name="Subramanian S."/>
            <person name="Korpole S."/>
            <person name="Pinnaka A.K."/>
        </authorList>
    </citation>
    <scope>NUCLEOTIDE SEQUENCE [LARGE SCALE GENOMIC DNA]</scope>
    <source>
        <strain evidence="2 3">AK16</strain>
    </source>
</reference>
<protein>
    <submittedName>
        <fullName evidence="2">Uncharacterized protein</fullName>
    </submittedName>
</protein>
<name>R1IPM4_9GAMM</name>
<feature type="transmembrane region" description="Helical" evidence="1">
    <location>
        <begin position="20"/>
        <end position="37"/>
    </location>
</feature>
<dbReference type="Proteomes" id="UP000011223">
    <property type="component" value="Unassembled WGS sequence"/>
</dbReference>
<proteinExistence type="predicted"/>
<keyword evidence="1" id="KW-0472">Membrane</keyword>
<evidence type="ECO:0000256" key="1">
    <source>
        <dbReference type="SAM" id="Phobius"/>
    </source>
</evidence>
<evidence type="ECO:0000313" key="3">
    <source>
        <dbReference type="Proteomes" id="UP000011223"/>
    </source>
</evidence>
<keyword evidence="1" id="KW-1133">Transmembrane helix</keyword>
<sequence length="44" mass="5205">MSLLISSAKDPWDSKYKLRAENTLIELFVLMFIIYLLKEISNQE</sequence>
<organism evidence="2 3">
    <name type="scientific">Grimontia indica</name>
    <dbReference type="NCBI Taxonomy" id="1056512"/>
    <lineage>
        <taxon>Bacteria</taxon>
        <taxon>Pseudomonadati</taxon>
        <taxon>Pseudomonadota</taxon>
        <taxon>Gammaproteobacteria</taxon>
        <taxon>Vibrionales</taxon>
        <taxon>Vibrionaceae</taxon>
        <taxon>Grimontia</taxon>
    </lineage>
</organism>